<dbReference type="PANTHER" id="PTHR42813:SF4">
    <property type="entry name" value="NADP-DEPENDENT ISOPROPANOL DEHYDROGENASE"/>
    <property type="match status" value="1"/>
</dbReference>
<organism evidence="5 6">
    <name type="scientific">Micromonospora cremea</name>
    <dbReference type="NCBI Taxonomy" id="709881"/>
    <lineage>
        <taxon>Bacteria</taxon>
        <taxon>Bacillati</taxon>
        <taxon>Actinomycetota</taxon>
        <taxon>Actinomycetes</taxon>
        <taxon>Micromonosporales</taxon>
        <taxon>Micromonosporaceae</taxon>
        <taxon>Micromonospora</taxon>
    </lineage>
</organism>
<name>A0A1N5U599_9ACTN</name>
<evidence type="ECO:0000256" key="3">
    <source>
        <dbReference type="ARBA" id="ARBA00022723"/>
    </source>
</evidence>
<protein>
    <submittedName>
        <fullName evidence="5">Alcohol dehydrogenase GroES-like domain-containing protein</fullName>
    </submittedName>
</protein>
<sequence length="140" mass="14962">MHGWAVGTVLLRSMGRMLSLQSPVAANPAIRGISEFAMKALVYHGPGAKAWEDVTLPELVADSDATVRVDTTTIFGTDLHILKGDVPAMGRIMGHEAPATRSTLGASAPNRFDFGEFIRAHDTFSNARETGALEVVLSRS</sequence>
<evidence type="ECO:0000256" key="1">
    <source>
        <dbReference type="ARBA" id="ARBA00001947"/>
    </source>
</evidence>
<dbReference type="PANTHER" id="PTHR42813">
    <property type="entry name" value="ZINC-TYPE ALCOHOL DEHYDROGENASE-LIKE"/>
    <property type="match status" value="1"/>
</dbReference>
<keyword evidence="4" id="KW-0862">Zinc</keyword>
<evidence type="ECO:0000313" key="5">
    <source>
        <dbReference type="EMBL" id="SIM56041.1"/>
    </source>
</evidence>
<comment type="cofactor">
    <cofactor evidence="1">
        <name>Zn(2+)</name>
        <dbReference type="ChEBI" id="CHEBI:29105"/>
    </cofactor>
</comment>
<evidence type="ECO:0000256" key="4">
    <source>
        <dbReference type="ARBA" id="ARBA00022833"/>
    </source>
</evidence>
<accession>A0A1N5U599</accession>
<dbReference type="Gene3D" id="3.90.180.10">
    <property type="entry name" value="Medium-chain alcohol dehydrogenases, catalytic domain"/>
    <property type="match status" value="1"/>
</dbReference>
<evidence type="ECO:0000256" key="2">
    <source>
        <dbReference type="ARBA" id="ARBA00008072"/>
    </source>
</evidence>
<dbReference type="SUPFAM" id="SSF50129">
    <property type="entry name" value="GroES-like"/>
    <property type="match status" value="1"/>
</dbReference>
<dbReference type="GO" id="GO:0046872">
    <property type="term" value="F:metal ion binding"/>
    <property type="evidence" value="ECO:0007669"/>
    <property type="project" value="UniProtKB-KW"/>
</dbReference>
<proteinExistence type="inferred from homology"/>
<keyword evidence="3" id="KW-0479">Metal-binding</keyword>
<dbReference type="InterPro" id="IPR011032">
    <property type="entry name" value="GroES-like_sf"/>
</dbReference>
<keyword evidence="6" id="KW-1185">Reference proteome</keyword>
<gene>
    <name evidence="5" type="ORF">SAMN04489832_0626</name>
</gene>
<dbReference type="AlphaFoldDB" id="A0A1N5U599"/>
<evidence type="ECO:0000313" key="6">
    <source>
        <dbReference type="Proteomes" id="UP000185124"/>
    </source>
</evidence>
<dbReference type="EMBL" id="FSQT01000001">
    <property type="protein sequence ID" value="SIM56041.1"/>
    <property type="molecule type" value="Genomic_DNA"/>
</dbReference>
<comment type="similarity">
    <text evidence="2">Belongs to the zinc-containing alcohol dehydrogenase family.</text>
</comment>
<dbReference type="STRING" id="709881.SAMN04489832_0626"/>
<dbReference type="Proteomes" id="UP000185124">
    <property type="component" value="Unassembled WGS sequence"/>
</dbReference>
<reference evidence="6" key="1">
    <citation type="submission" date="2016-12" db="EMBL/GenBank/DDBJ databases">
        <authorList>
            <person name="Varghese N."/>
            <person name="Submissions S."/>
        </authorList>
    </citation>
    <scope>NUCLEOTIDE SEQUENCE [LARGE SCALE GENOMIC DNA]</scope>
    <source>
        <strain evidence="6">DSM 45599</strain>
    </source>
</reference>